<evidence type="ECO:0000256" key="1">
    <source>
        <dbReference type="SAM" id="MobiDB-lite"/>
    </source>
</evidence>
<gene>
    <name evidence="2" type="ordered locus">Acid_5718</name>
</gene>
<protein>
    <submittedName>
        <fullName evidence="2">Uncharacterized protein</fullName>
    </submittedName>
</protein>
<reference evidence="2" key="1">
    <citation type="submission" date="2006-10" db="EMBL/GenBank/DDBJ databases">
        <title>Complete sequence of Solibacter usitatus Ellin6076.</title>
        <authorList>
            <consortium name="US DOE Joint Genome Institute"/>
            <person name="Copeland A."/>
            <person name="Lucas S."/>
            <person name="Lapidus A."/>
            <person name="Barry K."/>
            <person name="Detter J.C."/>
            <person name="Glavina del Rio T."/>
            <person name="Hammon N."/>
            <person name="Israni S."/>
            <person name="Dalin E."/>
            <person name="Tice H."/>
            <person name="Pitluck S."/>
            <person name="Thompson L.S."/>
            <person name="Brettin T."/>
            <person name="Bruce D."/>
            <person name="Han C."/>
            <person name="Tapia R."/>
            <person name="Gilna P."/>
            <person name="Schmutz J."/>
            <person name="Larimer F."/>
            <person name="Land M."/>
            <person name="Hauser L."/>
            <person name="Kyrpides N."/>
            <person name="Mikhailova N."/>
            <person name="Janssen P.H."/>
            <person name="Kuske C.R."/>
            <person name="Richardson P."/>
        </authorList>
    </citation>
    <scope>NUCLEOTIDE SEQUENCE</scope>
    <source>
        <strain evidence="2">Ellin6076</strain>
    </source>
</reference>
<sequence length="157" mass="17471">MATLRQINANRKNASKSTGPASPTGKRASSLNALKTGIHAESVVLPSEDPADRAALVAEYYARFRPTRPEERVYVDDIIQAEWLLRRLRRTETELNGFLLQECLFPDPDSPLGQAAARNPRVFSALQWRLNATRKARKDALAAIRELRENPIPAPAA</sequence>
<dbReference type="KEGG" id="sus:Acid_5718"/>
<dbReference type="OrthoDB" id="21490at2"/>
<dbReference type="AlphaFoldDB" id="Q01UK5"/>
<organism evidence="2">
    <name type="scientific">Solibacter usitatus (strain Ellin6076)</name>
    <dbReference type="NCBI Taxonomy" id="234267"/>
    <lineage>
        <taxon>Bacteria</taxon>
        <taxon>Pseudomonadati</taxon>
        <taxon>Acidobacteriota</taxon>
        <taxon>Terriglobia</taxon>
        <taxon>Bryobacterales</taxon>
        <taxon>Solibacteraceae</taxon>
        <taxon>Candidatus Solibacter</taxon>
    </lineage>
</organism>
<evidence type="ECO:0000313" key="2">
    <source>
        <dbReference type="EMBL" id="ABJ86665.1"/>
    </source>
</evidence>
<accession>Q01UK5</accession>
<dbReference type="STRING" id="234267.Acid_5718"/>
<feature type="region of interest" description="Disordered" evidence="1">
    <location>
        <begin position="1"/>
        <end position="28"/>
    </location>
</feature>
<dbReference type="HOGENOM" id="CLU_141660_0_0_0"/>
<dbReference type="EMBL" id="CP000473">
    <property type="protein sequence ID" value="ABJ86665.1"/>
    <property type="molecule type" value="Genomic_DNA"/>
</dbReference>
<dbReference type="InParanoid" id="Q01UK5"/>
<proteinExistence type="predicted"/>
<name>Q01UK5_SOLUE</name>